<reference evidence="7 8" key="1">
    <citation type="submission" date="2019-03" db="EMBL/GenBank/DDBJ databases">
        <title>Genomic analyses of the natural microbiome of Caenorhabditis elegans.</title>
        <authorList>
            <person name="Samuel B."/>
        </authorList>
    </citation>
    <scope>NUCLEOTIDE SEQUENCE [LARGE SCALE GENOMIC DNA]</scope>
    <source>
        <strain evidence="7 8">BIGb0156</strain>
    </source>
</reference>
<evidence type="ECO:0000259" key="6">
    <source>
        <dbReference type="PROSITE" id="PS51352"/>
    </source>
</evidence>
<feature type="domain" description="Thioredoxin" evidence="6">
    <location>
        <begin position="8"/>
        <end position="189"/>
    </location>
</feature>
<keyword evidence="8" id="KW-1185">Reference proteome</keyword>
<keyword evidence="1 5" id="KW-0732">Signal</keyword>
<keyword evidence="4" id="KW-0676">Redox-active center</keyword>
<dbReference type="Gene3D" id="3.40.30.10">
    <property type="entry name" value="Glutaredoxin"/>
    <property type="match status" value="1"/>
</dbReference>
<feature type="signal peptide" evidence="5">
    <location>
        <begin position="1"/>
        <end position="18"/>
    </location>
</feature>
<evidence type="ECO:0000256" key="1">
    <source>
        <dbReference type="ARBA" id="ARBA00022729"/>
    </source>
</evidence>
<dbReference type="Pfam" id="PF01323">
    <property type="entry name" value="DSBA"/>
    <property type="match status" value="1"/>
</dbReference>
<evidence type="ECO:0000313" key="8">
    <source>
        <dbReference type="Proteomes" id="UP000295530"/>
    </source>
</evidence>
<evidence type="ECO:0000256" key="5">
    <source>
        <dbReference type="SAM" id="SignalP"/>
    </source>
</evidence>
<dbReference type="GO" id="GO:0015036">
    <property type="term" value="F:disulfide oxidoreductase activity"/>
    <property type="evidence" value="ECO:0007669"/>
    <property type="project" value="UniProtKB-ARBA"/>
</dbReference>
<keyword evidence="7" id="KW-0413">Isomerase</keyword>
<dbReference type="PANTHER" id="PTHR13887">
    <property type="entry name" value="GLUTATHIONE S-TRANSFERASE KAPPA"/>
    <property type="match status" value="1"/>
</dbReference>
<keyword evidence="2" id="KW-0560">Oxidoreductase</keyword>
<comment type="caution">
    <text evidence="7">The sequence shown here is derived from an EMBL/GenBank/DDBJ whole genome shotgun (WGS) entry which is preliminary data.</text>
</comment>
<keyword evidence="3" id="KW-1015">Disulfide bond</keyword>
<proteinExistence type="predicted"/>
<dbReference type="EMBL" id="SNVX01000006">
    <property type="protein sequence ID" value="TDN58074.1"/>
    <property type="molecule type" value="Genomic_DNA"/>
</dbReference>
<dbReference type="GO" id="GO:0016853">
    <property type="term" value="F:isomerase activity"/>
    <property type="evidence" value="ECO:0007669"/>
    <property type="project" value="UniProtKB-KW"/>
</dbReference>
<accession>A0A4R6EHQ6</accession>
<dbReference type="PROSITE" id="PS51352">
    <property type="entry name" value="THIOREDOXIN_2"/>
    <property type="match status" value="1"/>
</dbReference>
<evidence type="ECO:0000256" key="3">
    <source>
        <dbReference type="ARBA" id="ARBA00023157"/>
    </source>
</evidence>
<organism evidence="7 8">
    <name type="scientific">Scandinavium goeteborgense</name>
    <dbReference type="NCBI Taxonomy" id="1851514"/>
    <lineage>
        <taxon>Bacteria</taxon>
        <taxon>Pseudomonadati</taxon>
        <taxon>Pseudomonadota</taxon>
        <taxon>Gammaproteobacteria</taxon>
        <taxon>Enterobacterales</taxon>
        <taxon>Enterobacteriaceae</taxon>
        <taxon>Scandinavium</taxon>
    </lineage>
</organism>
<name>A0A4R6EHQ6_SCAGO</name>
<dbReference type="InterPro" id="IPR017937">
    <property type="entry name" value="Thioredoxin_CS"/>
</dbReference>
<dbReference type="PROSITE" id="PS00194">
    <property type="entry name" value="THIOREDOXIN_1"/>
    <property type="match status" value="1"/>
</dbReference>
<dbReference type="SUPFAM" id="SSF52833">
    <property type="entry name" value="Thioredoxin-like"/>
    <property type="match status" value="1"/>
</dbReference>
<dbReference type="InterPro" id="IPR013766">
    <property type="entry name" value="Thioredoxin_domain"/>
</dbReference>
<evidence type="ECO:0000256" key="4">
    <source>
        <dbReference type="ARBA" id="ARBA00023284"/>
    </source>
</evidence>
<dbReference type="Proteomes" id="UP000295530">
    <property type="component" value="Unassembled WGS sequence"/>
</dbReference>
<dbReference type="AlphaFoldDB" id="A0A4R6EHQ6"/>
<dbReference type="InterPro" id="IPR001853">
    <property type="entry name" value="DSBA-like_thioredoxin_dom"/>
</dbReference>
<dbReference type="RefSeq" id="WP_133461264.1">
    <property type="nucleotide sequence ID" value="NZ_SNVX01000006.1"/>
</dbReference>
<protein>
    <submittedName>
        <fullName evidence="7">Protein-disulfide isomerase</fullName>
    </submittedName>
</protein>
<evidence type="ECO:0000313" key="7">
    <source>
        <dbReference type="EMBL" id="TDN58074.1"/>
    </source>
</evidence>
<dbReference type="CDD" id="cd03023">
    <property type="entry name" value="DsbA_Com1_like"/>
    <property type="match status" value="1"/>
</dbReference>
<evidence type="ECO:0000256" key="2">
    <source>
        <dbReference type="ARBA" id="ARBA00023002"/>
    </source>
</evidence>
<sequence>MRILTFILLFCFSTLSLAAEPDLENLLWNDPNTPSMGAEKPRLTLVSFTDYNCPYCKQFDPELEKIVHKYPDVKLVIKLLPFRSESSANSARIALTAWRQQPQQFWALHQRLMSKKGYHDEASILAAQQKTGTANIKADGQSGETLQMNLILSQVLGVQGTPATLVGKTMVAGAIPYDELEALVKQELAKADAS</sequence>
<feature type="chain" id="PRO_5020990400" evidence="5">
    <location>
        <begin position="19"/>
        <end position="194"/>
    </location>
</feature>
<dbReference type="PANTHER" id="PTHR13887:SF14">
    <property type="entry name" value="DISULFIDE BOND FORMATION PROTEIN D"/>
    <property type="match status" value="1"/>
</dbReference>
<gene>
    <name evidence="7" type="ORF">EC847_1069</name>
</gene>
<dbReference type="OrthoDB" id="9780340at2"/>
<dbReference type="InterPro" id="IPR036249">
    <property type="entry name" value="Thioredoxin-like_sf"/>
</dbReference>